<keyword evidence="1" id="KW-0812">Transmembrane</keyword>
<dbReference type="Proteomes" id="UP000694843">
    <property type="component" value="Unplaced"/>
</dbReference>
<reference evidence="3" key="1">
    <citation type="submission" date="2025-08" db="UniProtKB">
        <authorList>
            <consortium name="RefSeq"/>
        </authorList>
    </citation>
    <scope>IDENTIFICATION</scope>
    <source>
        <tissue evidence="3">Whole organism</tissue>
    </source>
</reference>
<keyword evidence="1" id="KW-0472">Membrane</keyword>
<dbReference type="KEGG" id="hazt:125179233"/>
<protein>
    <submittedName>
        <fullName evidence="3">Uncharacterized protein LOC125179233</fullName>
    </submittedName>
</protein>
<sequence>MNSTRYSPVVHISAFMLLLMLVGGATGVLLSNHFSKVIGNVVNNECLLTTAVAAPVPLGLRGACSLMCQQNSSCHFFCFFKSNSTCALFRAFVAVRWQGHPVSASTTTYDACYTSWGDPRDIVKTNSPFAYSSILVAGSQSYATDGYACNPPIHFVTLRQSNSYTQIDMQKMERVHTVIVATAWPDHFSDLDVILSNTTDFNLGKKIGRVDGDTPSYSTYSFDTNTSVAGRYITFFQAPYDYHGFADIQLIPEEI</sequence>
<proteinExistence type="predicted"/>
<accession>A0A979FX64</accession>
<name>A0A979FX64_HYAAZ</name>
<keyword evidence="1" id="KW-1133">Transmembrane helix</keyword>
<evidence type="ECO:0000256" key="1">
    <source>
        <dbReference type="SAM" id="Phobius"/>
    </source>
</evidence>
<organism evidence="2 3">
    <name type="scientific">Hyalella azteca</name>
    <name type="common">Amphipod</name>
    <dbReference type="NCBI Taxonomy" id="294128"/>
    <lineage>
        <taxon>Eukaryota</taxon>
        <taxon>Metazoa</taxon>
        <taxon>Ecdysozoa</taxon>
        <taxon>Arthropoda</taxon>
        <taxon>Crustacea</taxon>
        <taxon>Multicrustacea</taxon>
        <taxon>Malacostraca</taxon>
        <taxon>Eumalacostraca</taxon>
        <taxon>Peracarida</taxon>
        <taxon>Amphipoda</taxon>
        <taxon>Senticaudata</taxon>
        <taxon>Talitrida</taxon>
        <taxon>Talitroidea</taxon>
        <taxon>Hyalellidae</taxon>
        <taxon>Hyalella</taxon>
    </lineage>
</organism>
<evidence type="ECO:0000313" key="2">
    <source>
        <dbReference type="Proteomes" id="UP000694843"/>
    </source>
</evidence>
<gene>
    <name evidence="3" type="primary">LOC125179233</name>
</gene>
<dbReference type="GeneID" id="125179233"/>
<keyword evidence="2" id="KW-1185">Reference proteome</keyword>
<dbReference type="RefSeq" id="XP_047740644.1">
    <property type="nucleotide sequence ID" value="XM_047884688.1"/>
</dbReference>
<evidence type="ECO:0000313" key="3">
    <source>
        <dbReference type="RefSeq" id="XP_047740644.1"/>
    </source>
</evidence>
<dbReference type="Gene3D" id="2.60.120.260">
    <property type="entry name" value="Galactose-binding domain-like"/>
    <property type="match status" value="1"/>
</dbReference>
<dbReference type="AlphaFoldDB" id="A0A979FX64"/>
<feature type="transmembrane region" description="Helical" evidence="1">
    <location>
        <begin position="12"/>
        <end position="30"/>
    </location>
</feature>